<dbReference type="InterPro" id="IPR033126">
    <property type="entry name" value="Glyco_hydro_9_Asp/Glu_AS"/>
</dbReference>
<name>A0A8H5F2W1_9AGAR</name>
<organism evidence="12 13">
    <name type="scientific">Psilocybe cf. subviscida</name>
    <dbReference type="NCBI Taxonomy" id="2480587"/>
    <lineage>
        <taxon>Eukaryota</taxon>
        <taxon>Fungi</taxon>
        <taxon>Dikarya</taxon>
        <taxon>Basidiomycota</taxon>
        <taxon>Agaricomycotina</taxon>
        <taxon>Agaricomycetes</taxon>
        <taxon>Agaricomycetidae</taxon>
        <taxon>Agaricales</taxon>
        <taxon>Agaricineae</taxon>
        <taxon>Strophariaceae</taxon>
        <taxon>Psilocybe</taxon>
    </lineage>
</organism>
<dbReference type="Pfam" id="PF00759">
    <property type="entry name" value="Glyco_hydro_9"/>
    <property type="match status" value="1"/>
</dbReference>
<keyword evidence="13" id="KW-1185">Reference proteome</keyword>
<evidence type="ECO:0000256" key="2">
    <source>
        <dbReference type="ARBA" id="ARBA00007072"/>
    </source>
</evidence>
<dbReference type="GO" id="GO:0008810">
    <property type="term" value="F:cellulase activity"/>
    <property type="evidence" value="ECO:0007669"/>
    <property type="project" value="UniProtKB-EC"/>
</dbReference>
<protein>
    <recommendedName>
        <fullName evidence="9">Endoglucanase</fullName>
        <ecNumber evidence="9">3.2.1.4</ecNumber>
    </recommendedName>
</protein>
<accession>A0A8H5F2W1</accession>
<evidence type="ECO:0000256" key="8">
    <source>
        <dbReference type="PROSITE-ProRule" id="PRU10060"/>
    </source>
</evidence>
<evidence type="ECO:0000256" key="3">
    <source>
        <dbReference type="ARBA" id="ARBA00022801"/>
    </source>
</evidence>
<comment type="catalytic activity">
    <reaction evidence="1 9">
        <text>Endohydrolysis of (1-&gt;4)-beta-D-glucosidic linkages in cellulose, lichenin and cereal beta-D-glucans.</text>
        <dbReference type="EC" id="3.2.1.4"/>
    </reaction>
</comment>
<dbReference type="SUPFAM" id="SSF48208">
    <property type="entry name" value="Six-hairpin glycosidases"/>
    <property type="match status" value="1"/>
</dbReference>
<keyword evidence="10" id="KW-0472">Membrane</keyword>
<dbReference type="Gene3D" id="1.50.10.10">
    <property type="match status" value="1"/>
</dbReference>
<evidence type="ECO:0000256" key="10">
    <source>
        <dbReference type="SAM" id="Phobius"/>
    </source>
</evidence>
<keyword evidence="9" id="KW-0732">Signal</keyword>
<evidence type="ECO:0000259" key="11">
    <source>
        <dbReference type="Pfam" id="PF00759"/>
    </source>
</evidence>
<feature type="active site" evidence="8">
    <location>
        <position position="510"/>
    </location>
</feature>
<proteinExistence type="inferred from homology"/>
<keyword evidence="6 8" id="KW-0326">Glycosidase</keyword>
<feature type="signal peptide" evidence="9">
    <location>
        <begin position="1"/>
        <end position="19"/>
    </location>
</feature>
<dbReference type="InterPro" id="IPR012341">
    <property type="entry name" value="6hp_glycosidase-like_sf"/>
</dbReference>
<dbReference type="Proteomes" id="UP000567179">
    <property type="component" value="Unassembled WGS sequence"/>
</dbReference>
<dbReference type="EC" id="3.2.1.4" evidence="9"/>
<comment type="similarity">
    <text evidence="2 8 9">Belongs to the glycosyl hydrolase 9 (cellulase E) family.</text>
</comment>
<evidence type="ECO:0000256" key="4">
    <source>
        <dbReference type="ARBA" id="ARBA00023001"/>
    </source>
</evidence>
<keyword evidence="7 8" id="KW-0624">Polysaccharide degradation</keyword>
<dbReference type="InterPro" id="IPR008928">
    <property type="entry name" value="6-hairpin_glycosidase_sf"/>
</dbReference>
<gene>
    <name evidence="12" type="ORF">D9619_000754</name>
</gene>
<evidence type="ECO:0000256" key="6">
    <source>
        <dbReference type="ARBA" id="ARBA00023295"/>
    </source>
</evidence>
<evidence type="ECO:0000256" key="7">
    <source>
        <dbReference type="ARBA" id="ARBA00023326"/>
    </source>
</evidence>
<feature type="active site" evidence="8">
    <location>
        <position position="501"/>
    </location>
</feature>
<feature type="transmembrane region" description="Helical" evidence="10">
    <location>
        <begin position="573"/>
        <end position="596"/>
    </location>
</feature>
<evidence type="ECO:0000256" key="1">
    <source>
        <dbReference type="ARBA" id="ARBA00000966"/>
    </source>
</evidence>
<evidence type="ECO:0000313" key="12">
    <source>
        <dbReference type="EMBL" id="KAF5321674.1"/>
    </source>
</evidence>
<evidence type="ECO:0000313" key="13">
    <source>
        <dbReference type="Proteomes" id="UP000567179"/>
    </source>
</evidence>
<keyword evidence="10" id="KW-0812">Transmembrane</keyword>
<dbReference type="EMBL" id="JAACJJ010000028">
    <property type="protein sequence ID" value="KAF5321674.1"/>
    <property type="molecule type" value="Genomic_DNA"/>
</dbReference>
<sequence length="614" mass="65600">MWAAPLLLALQGAASLVAAQLTLPNPPFLPPSASAGATNSSGGFPNPQWTSLLGTLLYFYDEQRSGTLPSTNRVPWRNDSLILEGLNLGIDLTGGFYDAGGQWKSAIDSAFFIRWLTDNTNQTSPRTPSLLALCSLHYAGEQQILEKACCYDMANQTAYLDDTLRWGLDWLIKAHPNDTTLVVMVASSDVNYWGGDRSIPQPRPVYTITNDKPGTDAAAGAAAAFAACSNLYASRAFSGNYSAPASLRNDSYSATLLTHAQQLYSFAVNATGGRKTYQTSVPAAADIYPSSSYGDELTMAALFLAYATGSATTYADAEAFYTKYSLDKGSKVFNWDSKASALPILFAQMNQANPSLGGNFSAWRDRAESYLDDVVGKGHAGGFMTPDGLLYFDGDSDDASLNPALNTAMLLERFVPMATTADKKVAYMNFAKSQVDYVLGKNSMSVPYIVGVNPNSPQNPHSAMASGGIDVGKIDTVPAQEAYVLSGAVVGGPDKRGRFFDIRSDWPQTEVALDYNAPMLTLAAMHVSTVTEDPYFTRLAAGAYDKVRPKGSPCDAAIDDGCHAGRLSKKATLAMAVTLTVVGLVIVGLSAWYLILLVRPSHLGLQAFKNTKAG</sequence>
<reference evidence="12 13" key="1">
    <citation type="journal article" date="2020" name="ISME J.">
        <title>Uncovering the hidden diversity of litter-decomposition mechanisms in mushroom-forming fungi.</title>
        <authorList>
            <person name="Floudas D."/>
            <person name="Bentzer J."/>
            <person name="Ahren D."/>
            <person name="Johansson T."/>
            <person name="Persson P."/>
            <person name="Tunlid A."/>
        </authorList>
    </citation>
    <scope>NUCLEOTIDE SEQUENCE [LARGE SCALE GENOMIC DNA]</scope>
    <source>
        <strain evidence="12 13">CBS 101986</strain>
    </source>
</reference>
<dbReference type="PANTHER" id="PTHR22298">
    <property type="entry name" value="ENDO-1,4-BETA-GLUCANASE"/>
    <property type="match status" value="1"/>
</dbReference>
<dbReference type="PROSITE" id="PS00698">
    <property type="entry name" value="GH9_3"/>
    <property type="match status" value="1"/>
</dbReference>
<dbReference type="GO" id="GO:0030245">
    <property type="term" value="P:cellulose catabolic process"/>
    <property type="evidence" value="ECO:0007669"/>
    <property type="project" value="UniProtKB-KW"/>
</dbReference>
<keyword evidence="4 9" id="KW-0136">Cellulose degradation</keyword>
<keyword evidence="10" id="KW-1133">Transmembrane helix</keyword>
<feature type="domain" description="Glycoside hydrolase family 9" evidence="11">
    <location>
        <begin position="50"/>
        <end position="522"/>
    </location>
</feature>
<dbReference type="OrthoDB" id="10257085at2759"/>
<evidence type="ECO:0000256" key="5">
    <source>
        <dbReference type="ARBA" id="ARBA00023277"/>
    </source>
</evidence>
<dbReference type="AlphaFoldDB" id="A0A8H5F2W1"/>
<comment type="caution">
    <text evidence="12">The sequence shown here is derived from an EMBL/GenBank/DDBJ whole genome shotgun (WGS) entry which is preliminary data.</text>
</comment>
<keyword evidence="3 8" id="KW-0378">Hydrolase</keyword>
<feature type="chain" id="PRO_5034384208" description="Endoglucanase" evidence="9">
    <location>
        <begin position="20"/>
        <end position="614"/>
    </location>
</feature>
<evidence type="ECO:0000256" key="9">
    <source>
        <dbReference type="RuleBase" id="RU361166"/>
    </source>
</evidence>
<keyword evidence="5 8" id="KW-0119">Carbohydrate metabolism</keyword>
<dbReference type="InterPro" id="IPR001701">
    <property type="entry name" value="Glyco_hydro_9"/>
</dbReference>